<dbReference type="InterPro" id="IPR045857">
    <property type="entry name" value="O16G_dom_2"/>
</dbReference>
<protein>
    <submittedName>
        <fullName evidence="4">Glycoside hydrolase family 13 protein</fullName>
    </submittedName>
</protein>
<dbReference type="SMART" id="SM00642">
    <property type="entry name" value="Aamy"/>
    <property type="match status" value="1"/>
</dbReference>
<comment type="caution">
    <text evidence="4">The sequence shown here is derived from an EMBL/GenBank/DDBJ whole genome shotgun (WGS) entry which is preliminary data.</text>
</comment>
<evidence type="ECO:0000256" key="1">
    <source>
        <dbReference type="ARBA" id="ARBA00008061"/>
    </source>
</evidence>
<reference evidence="4" key="1">
    <citation type="submission" date="2022-10" db="EMBL/GenBank/DDBJ databases">
        <title>Genome sequence of Actinomyces israelii ATCC 10048.</title>
        <authorList>
            <person name="Watt R.M."/>
            <person name="Tong W.M."/>
        </authorList>
    </citation>
    <scope>NUCLEOTIDE SEQUENCE</scope>
    <source>
        <strain evidence="4">ATCC 10048</strain>
    </source>
</reference>
<dbReference type="PANTHER" id="PTHR10357">
    <property type="entry name" value="ALPHA-AMYLASE FAMILY MEMBER"/>
    <property type="match status" value="1"/>
</dbReference>
<dbReference type="PANTHER" id="PTHR10357:SF179">
    <property type="entry name" value="NEUTRAL AND BASIC AMINO ACID TRANSPORT PROTEIN RBAT"/>
    <property type="match status" value="1"/>
</dbReference>
<dbReference type="InterPro" id="IPR006047">
    <property type="entry name" value="GH13_cat_dom"/>
</dbReference>
<evidence type="ECO:0000313" key="5">
    <source>
        <dbReference type="Proteomes" id="UP001072034"/>
    </source>
</evidence>
<organism evidence="4 5">
    <name type="scientific">Actinomyces israelii</name>
    <dbReference type="NCBI Taxonomy" id="1659"/>
    <lineage>
        <taxon>Bacteria</taxon>
        <taxon>Bacillati</taxon>
        <taxon>Actinomycetota</taxon>
        <taxon>Actinomycetes</taxon>
        <taxon>Actinomycetales</taxon>
        <taxon>Actinomycetaceae</taxon>
        <taxon>Actinomyces</taxon>
    </lineage>
</organism>
<feature type="region of interest" description="Disordered" evidence="2">
    <location>
        <begin position="1"/>
        <end position="45"/>
    </location>
</feature>
<gene>
    <name evidence="4" type="ORF">OHJ16_15935</name>
</gene>
<evidence type="ECO:0000313" key="4">
    <source>
        <dbReference type="EMBL" id="MCZ0859522.1"/>
    </source>
</evidence>
<dbReference type="RefSeq" id="WP_268918706.1">
    <property type="nucleotide sequence ID" value="NZ_JAPTMY010000060.1"/>
</dbReference>
<dbReference type="Proteomes" id="UP001072034">
    <property type="component" value="Unassembled WGS sequence"/>
</dbReference>
<keyword evidence="5" id="KW-1185">Reference proteome</keyword>
<accession>A0ABT4ICP7</accession>
<dbReference type="GO" id="GO:0016787">
    <property type="term" value="F:hydrolase activity"/>
    <property type="evidence" value="ECO:0007669"/>
    <property type="project" value="UniProtKB-KW"/>
</dbReference>
<evidence type="ECO:0000256" key="2">
    <source>
        <dbReference type="SAM" id="MobiDB-lite"/>
    </source>
</evidence>
<dbReference type="CDD" id="cd11332">
    <property type="entry name" value="AmyAc_OligoGlu_TS"/>
    <property type="match status" value="1"/>
</dbReference>
<dbReference type="Gene3D" id="3.20.20.80">
    <property type="entry name" value="Glycosidases"/>
    <property type="match status" value="1"/>
</dbReference>
<proteinExistence type="inferred from homology"/>
<name>A0ABT4ICP7_9ACTO</name>
<dbReference type="InterPro" id="IPR017853">
    <property type="entry name" value="GH"/>
</dbReference>
<keyword evidence="4" id="KW-0378">Hydrolase</keyword>
<evidence type="ECO:0000259" key="3">
    <source>
        <dbReference type="SMART" id="SM00642"/>
    </source>
</evidence>
<comment type="similarity">
    <text evidence="1">Belongs to the glycosyl hydrolase 13 family.</text>
</comment>
<feature type="domain" description="Glycosyl hydrolase family 13 catalytic" evidence="3">
    <location>
        <begin position="59"/>
        <end position="495"/>
    </location>
</feature>
<dbReference type="SUPFAM" id="SSF51445">
    <property type="entry name" value="(Trans)glycosidases"/>
    <property type="match status" value="1"/>
</dbReference>
<dbReference type="Pfam" id="PF00128">
    <property type="entry name" value="Alpha-amylase"/>
    <property type="match status" value="2"/>
</dbReference>
<dbReference type="EMBL" id="JAPTMY010000060">
    <property type="protein sequence ID" value="MCZ0859522.1"/>
    <property type="molecule type" value="Genomic_DNA"/>
</dbReference>
<sequence length="641" mass="68464">MTADHQPSAPAAPITPSAPAQPAGGPSAPAAPAPSSAEPATQAASAPARQWWRDAVVYQIYPRSFADSDGNGVGDLAGVTSRVPYLAALGVDAVWLSPFYPSALADGGYDVDDYRDVAPEIGTLADFDHMVTALHAAGIRVMVDIVPNHSSNRHAWFRAALAGGPDAPERALYHIRPGAGPHGAEPPNDWRSMFGGSAWERIDDVGPDGALTGPGTPRPYQWYLHIFAPEQPDLNWDSPAVREDFLATLRFWCDRGVDGFRIDMAPGMAKDMSEPYRPMAEIPWWPLPDDGSHPLFDRDEVHDIYRRWRALLDSYDPPRFAVAEAGVVASRRPAYAASLGQAFNFQMQDADWTARSVGWAIDAGLADEAACGSTTWVLGCHDTPRVATRYGFDIADDVAPGGPDPDYPAGIAQRMARRWISAEGTQGAAPACDPARGERRARAAAMIVMALPGAMYLYQGDELGLPEVPDIPEDRLQDPIAHRMRGQEKGRDGCRVPLPWTASGSSFGFGPAGGARPHLPQPAGWGERAVEAEEADPGSMLHLYRAGLRLRREVWGPAGAAGAAPLEWVRRDEHVLAFSRGGVQCWTAFGADVELPAGEVLLASAPLAVVGADDDGEAIGCTGKAVNVLPADATAWIRVPG</sequence>
<dbReference type="Gene3D" id="3.90.400.10">
    <property type="entry name" value="Oligo-1,6-glucosidase, Domain 2"/>
    <property type="match status" value="1"/>
</dbReference>